<sequence>MLTGLFLAATLVAGGAALLHATMVCGVAGLVALGALGVRARSWWLRAGLVLLAGGLGARLADQQARDAFQHAGTEELLAAIRDPQPPLWAMAQVALVVWAGLCLTVSVTRLPTPWTPARAGLVAVAALLLLAAIVQAADPVRAFWTMPTFPAGQADVAIAVRVEPIPRFDAGFALAVLTPLAGAALLTAGWLRN</sequence>
<feature type="transmembrane region" description="Helical" evidence="1">
    <location>
        <begin position="6"/>
        <end position="36"/>
    </location>
</feature>
<gene>
    <name evidence="2" type="ORF">BKA14_004017</name>
</gene>
<dbReference type="EMBL" id="JACHMF010000001">
    <property type="protein sequence ID" value="MBB4693869.1"/>
    <property type="molecule type" value="Genomic_DNA"/>
</dbReference>
<dbReference type="RefSeq" id="WP_184952439.1">
    <property type="nucleotide sequence ID" value="NZ_BOMC01000053.1"/>
</dbReference>
<feature type="transmembrane region" description="Helical" evidence="1">
    <location>
        <begin position="120"/>
        <end position="138"/>
    </location>
</feature>
<protein>
    <submittedName>
        <fullName evidence="2">Uncharacterized protein</fullName>
    </submittedName>
</protein>
<evidence type="ECO:0000313" key="2">
    <source>
        <dbReference type="EMBL" id="MBB4693869.1"/>
    </source>
</evidence>
<keyword evidence="3" id="KW-1185">Reference proteome</keyword>
<name>A0A7W7CSI5_9ACTN</name>
<reference evidence="2 3" key="1">
    <citation type="submission" date="2020-08" db="EMBL/GenBank/DDBJ databases">
        <title>Sequencing the genomes of 1000 actinobacteria strains.</title>
        <authorList>
            <person name="Klenk H.-P."/>
        </authorList>
    </citation>
    <scope>NUCLEOTIDE SEQUENCE [LARGE SCALE GENOMIC DNA]</scope>
    <source>
        <strain evidence="2 3">DSM 45518</strain>
    </source>
</reference>
<dbReference type="AlphaFoldDB" id="A0A7W7CSI5"/>
<keyword evidence="1" id="KW-1133">Transmembrane helix</keyword>
<feature type="transmembrane region" description="Helical" evidence="1">
    <location>
        <begin position="43"/>
        <end position="61"/>
    </location>
</feature>
<keyword evidence="1" id="KW-0472">Membrane</keyword>
<proteinExistence type="predicted"/>
<evidence type="ECO:0000256" key="1">
    <source>
        <dbReference type="SAM" id="Phobius"/>
    </source>
</evidence>
<organism evidence="2 3">
    <name type="scientific">Paractinoplanes abujensis</name>
    <dbReference type="NCBI Taxonomy" id="882441"/>
    <lineage>
        <taxon>Bacteria</taxon>
        <taxon>Bacillati</taxon>
        <taxon>Actinomycetota</taxon>
        <taxon>Actinomycetes</taxon>
        <taxon>Micromonosporales</taxon>
        <taxon>Micromonosporaceae</taxon>
        <taxon>Paractinoplanes</taxon>
    </lineage>
</organism>
<accession>A0A7W7CSI5</accession>
<comment type="caution">
    <text evidence="2">The sequence shown here is derived from an EMBL/GenBank/DDBJ whole genome shotgun (WGS) entry which is preliminary data.</text>
</comment>
<dbReference type="Proteomes" id="UP000542742">
    <property type="component" value="Unassembled WGS sequence"/>
</dbReference>
<feature type="transmembrane region" description="Helical" evidence="1">
    <location>
        <begin position="171"/>
        <end position="192"/>
    </location>
</feature>
<keyword evidence="1" id="KW-0812">Transmembrane</keyword>
<evidence type="ECO:0000313" key="3">
    <source>
        <dbReference type="Proteomes" id="UP000542742"/>
    </source>
</evidence>
<feature type="transmembrane region" description="Helical" evidence="1">
    <location>
        <begin position="88"/>
        <end position="108"/>
    </location>
</feature>